<dbReference type="OrthoDB" id="9807242at2"/>
<sequence>MDDARTILAFSEVRKSFGSGANALPIVGGVTFDVARGEFITLLGPSGCGKSTLLNMSAGLMQPTSGSVSYDGAPVRGVNLDVGYMTQADHLLPWRTIAGNIAVPLEIKGLAKAERAVRIEQLLTLVGLERFGAHYPSQVSGGMRKRAALARLLAADPATLLMDEPFSALDAQLRLTMQGELLRLCARLRKTVLFVTHDLDEAITLADRCVVLGARPTTIRRIVPIDLPRPRDPVRLRTNPRYQALYAELWDLLAEPSTTAPQALDAPSAVRMTGAFA</sequence>
<dbReference type="InterPro" id="IPR003593">
    <property type="entry name" value="AAA+_ATPase"/>
</dbReference>
<dbReference type="PROSITE" id="PS00211">
    <property type="entry name" value="ABC_TRANSPORTER_1"/>
    <property type="match status" value="1"/>
</dbReference>
<comment type="caution">
    <text evidence="5">The sequence shown here is derived from an EMBL/GenBank/DDBJ whole genome shotgun (WGS) entry which is preliminary data.</text>
</comment>
<dbReference type="CDD" id="cd03293">
    <property type="entry name" value="ABC_NrtD_SsuB_transporters"/>
    <property type="match status" value="1"/>
</dbReference>
<dbReference type="PROSITE" id="PS50893">
    <property type="entry name" value="ABC_TRANSPORTER_2"/>
    <property type="match status" value="1"/>
</dbReference>
<keyword evidence="6" id="KW-1185">Reference proteome</keyword>
<keyword evidence="4 5" id="KW-0067">ATP-binding</keyword>
<organism evidence="5 6">
    <name type="scientific">Chelatococcus asaccharovorans</name>
    <dbReference type="NCBI Taxonomy" id="28210"/>
    <lineage>
        <taxon>Bacteria</taxon>
        <taxon>Pseudomonadati</taxon>
        <taxon>Pseudomonadota</taxon>
        <taxon>Alphaproteobacteria</taxon>
        <taxon>Hyphomicrobiales</taxon>
        <taxon>Chelatococcaceae</taxon>
        <taxon>Chelatococcus</taxon>
    </lineage>
</organism>
<gene>
    <name evidence="5" type="ORF">C7450_101211</name>
</gene>
<proteinExistence type="inferred from homology"/>
<dbReference type="AlphaFoldDB" id="A0A2V3UH35"/>
<dbReference type="Gene3D" id="3.40.50.300">
    <property type="entry name" value="P-loop containing nucleotide triphosphate hydrolases"/>
    <property type="match status" value="1"/>
</dbReference>
<comment type="similarity">
    <text evidence="1">Belongs to the ABC transporter superfamily.</text>
</comment>
<dbReference type="PANTHER" id="PTHR42788:SF13">
    <property type="entry name" value="ALIPHATIC SULFONATES IMPORT ATP-BINDING PROTEIN SSUB"/>
    <property type="match status" value="1"/>
</dbReference>
<dbReference type="InterPro" id="IPR017871">
    <property type="entry name" value="ABC_transporter-like_CS"/>
</dbReference>
<dbReference type="InterPro" id="IPR003439">
    <property type="entry name" value="ABC_transporter-like_ATP-bd"/>
</dbReference>
<name>A0A2V3UH35_9HYPH</name>
<accession>A0A2V3UH35</accession>
<keyword evidence="3" id="KW-0547">Nucleotide-binding</keyword>
<dbReference type="Proteomes" id="UP000248021">
    <property type="component" value="Unassembled WGS sequence"/>
</dbReference>
<keyword evidence="2" id="KW-0813">Transport</keyword>
<reference evidence="5 6" key="1">
    <citation type="submission" date="2018-05" db="EMBL/GenBank/DDBJ databases">
        <title>Genomic Encyclopedia of Type Strains, Phase IV (KMG-IV): sequencing the most valuable type-strain genomes for metagenomic binning, comparative biology and taxonomic classification.</title>
        <authorList>
            <person name="Goeker M."/>
        </authorList>
    </citation>
    <scope>NUCLEOTIDE SEQUENCE [LARGE SCALE GENOMIC DNA]</scope>
    <source>
        <strain evidence="5 6">DSM 6462</strain>
    </source>
</reference>
<dbReference type="SUPFAM" id="SSF52540">
    <property type="entry name" value="P-loop containing nucleoside triphosphate hydrolases"/>
    <property type="match status" value="1"/>
</dbReference>
<dbReference type="SMART" id="SM00382">
    <property type="entry name" value="AAA"/>
    <property type="match status" value="1"/>
</dbReference>
<dbReference type="GO" id="GO:0016887">
    <property type="term" value="F:ATP hydrolysis activity"/>
    <property type="evidence" value="ECO:0007669"/>
    <property type="project" value="InterPro"/>
</dbReference>
<dbReference type="InterPro" id="IPR050166">
    <property type="entry name" value="ABC_transporter_ATP-bind"/>
</dbReference>
<evidence type="ECO:0000256" key="4">
    <source>
        <dbReference type="ARBA" id="ARBA00022840"/>
    </source>
</evidence>
<dbReference type="InterPro" id="IPR027417">
    <property type="entry name" value="P-loop_NTPase"/>
</dbReference>
<dbReference type="EMBL" id="QJJK01000001">
    <property type="protein sequence ID" value="PXW64456.1"/>
    <property type="molecule type" value="Genomic_DNA"/>
</dbReference>
<protein>
    <submittedName>
        <fullName evidence="5">NitT/TauT family transport system ATP-binding protein</fullName>
    </submittedName>
</protein>
<evidence type="ECO:0000256" key="2">
    <source>
        <dbReference type="ARBA" id="ARBA00022448"/>
    </source>
</evidence>
<evidence type="ECO:0000313" key="6">
    <source>
        <dbReference type="Proteomes" id="UP000248021"/>
    </source>
</evidence>
<dbReference type="GO" id="GO:0005524">
    <property type="term" value="F:ATP binding"/>
    <property type="evidence" value="ECO:0007669"/>
    <property type="project" value="UniProtKB-KW"/>
</dbReference>
<evidence type="ECO:0000313" key="5">
    <source>
        <dbReference type="EMBL" id="PXW64456.1"/>
    </source>
</evidence>
<dbReference type="Pfam" id="PF00005">
    <property type="entry name" value="ABC_tran"/>
    <property type="match status" value="1"/>
</dbReference>
<evidence type="ECO:0000256" key="1">
    <source>
        <dbReference type="ARBA" id="ARBA00005417"/>
    </source>
</evidence>
<dbReference type="PANTHER" id="PTHR42788">
    <property type="entry name" value="TAURINE IMPORT ATP-BINDING PROTEIN-RELATED"/>
    <property type="match status" value="1"/>
</dbReference>
<dbReference type="RefSeq" id="WP_110372536.1">
    <property type="nucleotide sequence ID" value="NZ_CAKNFM010000006.1"/>
</dbReference>
<evidence type="ECO:0000256" key="3">
    <source>
        <dbReference type="ARBA" id="ARBA00022741"/>
    </source>
</evidence>